<gene>
    <name evidence="2" type="ORF">SteCoe_6735</name>
</gene>
<keyword evidence="3" id="KW-1185">Reference proteome</keyword>
<protein>
    <submittedName>
        <fullName evidence="2">Uncharacterized protein</fullName>
    </submittedName>
</protein>
<name>A0A1R2CPD3_9CILI</name>
<feature type="compositionally biased region" description="Basic and acidic residues" evidence="1">
    <location>
        <begin position="84"/>
        <end position="99"/>
    </location>
</feature>
<evidence type="ECO:0000313" key="2">
    <source>
        <dbReference type="EMBL" id="OMJ90861.1"/>
    </source>
</evidence>
<dbReference type="EMBL" id="MPUH01000094">
    <property type="protein sequence ID" value="OMJ90861.1"/>
    <property type="molecule type" value="Genomic_DNA"/>
</dbReference>
<organism evidence="2 3">
    <name type="scientific">Stentor coeruleus</name>
    <dbReference type="NCBI Taxonomy" id="5963"/>
    <lineage>
        <taxon>Eukaryota</taxon>
        <taxon>Sar</taxon>
        <taxon>Alveolata</taxon>
        <taxon>Ciliophora</taxon>
        <taxon>Postciliodesmatophora</taxon>
        <taxon>Heterotrichea</taxon>
        <taxon>Heterotrichida</taxon>
        <taxon>Stentoridae</taxon>
        <taxon>Stentor</taxon>
    </lineage>
</organism>
<accession>A0A1R2CPD3</accession>
<sequence>MDGKRIEDIERLLQKMREENLMYRENKQNLYSKQIENEDDEEDHNLPSRYRETESAKNNKKPLESDHEDQEDQENSEEQEDSEEQARERLKKRLDEIKNRKTKLGPPVRVKNTKQEEDSEEEQPSPKAKVPTRPTTAKVIPSYIPSPMVKRKKNDPVSLFQQRQKEWKANTFLRSNTLNTREGRKLNLTSANHPKDFEVKKKDVHEYIRNNYTAPHEKRRDDIRFQTRVKMMTVPENQ</sequence>
<evidence type="ECO:0000256" key="1">
    <source>
        <dbReference type="SAM" id="MobiDB-lite"/>
    </source>
</evidence>
<feature type="region of interest" description="Disordered" evidence="1">
    <location>
        <begin position="24"/>
        <end position="139"/>
    </location>
</feature>
<feature type="compositionally biased region" description="Basic and acidic residues" evidence="1">
    <location>
        <begin position="44"/>
        <end position="65"/>
    </location>
</feature>
<dbReference type="Proteomes" id="UP000187209">
    <property type="component" value="Unassembled WGS sequence"/>
</dbReference>
<reference evidence="2 3" key="1">
    <citation type="submission" date="2016-11" db="EMBL/GenBank/DDBJ databases">
        <title>The macronuclear genome of Stentor coeruleus: a giant cell with tiny introns.</title>
        <authorList>
            <person name="Slabodnick M."/>
            <person name="Ruby J.G."/>
            <person name="Reiff S.B."/>
            <person name="Swart E.C."/>
            <person name="Gosai S."/>
            <person name="Prabakaran S."/>
            <person name="Witkowska E."/>
            <person name="Larue G.E."/>
            <person name="Fisher S."/>
            <person name="Freeman R.M."/>
            <person name="Gunawardena J."/>
            <person name="Chu W."/>
            <person name="Stover N.A."/>
            <person name="Gregory B.D."/>
            <person name="Nowacki M."/>
            <person name="Derisi J."/>
            <person name="Roy S.W."/>
            <person name="Marshall W.F."/>
            <person name="Sood P."/>
        </authorList>
    </citation>
    <scope>NUCLEOTIDE SEQUENCE [LARGE SCALE GENOMIC DNA]</scope>
    <source>
        <strain evidence="2">WM001</strain>
    </source>
</reference>
<proteinExistence type="predicted"/>
<comment type="caution">
    <text evidence="2">The sequence shown here is derived from an EMBL/GenBank/DDBJ whole genome shotgun (WGS) entry which is preliminary data.</text>
</comment>
<evidence type="ECO:0000313" key="3">
    <source>
        <dbReference type="Proteomes" id="UP000187209"/>
    </source>
</evidence>
<dbReference type="AlphaFoldDB" id="A0A1R2CPD3"/>
<feature type="compositionally biased region" description="Acidic residues" evidence="1">
    <location>
        <begin position="66"/>
        <end position="83"/>
    </location>
</feature>
<dbReference type="OrthoDB" id="322681at2759"/>